<sequence length="69" mass="7589">MRHRAGFFFLACSSVRKLEKRLGIVVGIDRFHDSPRDIMLETARRFLCAGAHLNDGLMGAISCAGILAV</sequence>
<name>D5GK11_TUBMM</name>
<organism evidence="1 2">
    <name type="scientific">Tuber melanosporum (strain Mel28)</name>
    <name type="common">Perigord black truffle</name>
    <dbReference type="NCBI Taxonomy" id="656061"/>
    <lineage>
        <taxon>Eukaryota</taxon>
        <taxon>Fungi</taxon>
        <taxon>Dikarya</taxon>
        <taxon>Ascomycota</taxon>
        <taxon>Pezizomycotina</taxon>
        <taxon>Pezizomycetes</taxon>
        <taxon>Pezizales</taxon>
        <taxon>Tuberaceae</taxon>
        <taxon>Tuber</taxon>
    </lineage>
</organism>
<dbReference type="Proteomes" id="UP000006911">
    <property type="component" value="Unassembled WGS sequence"/>
</dbReference>
<dbReference type="AlphaFoldDB" id="D5GK11"/>
<keyword evidence="2" id="KW-1185">Reference proteome</keyword>
<reference evidence="1 2" key="1">
    <citation type="journal article" date="2010" name="Nature">
        <title>Perigord black truffle genome uncovers evolutionary origins and mechanisms of symbiosis.</title>
        <authorList>
            <person name="Martin F."/>
            <person name="Kohler A."/>
            <person name="Murat C."/>
            <person name="Balestrini R."/>
            <person name="Coutinho P.M."/>
            <person name="Jaillon O."/>
            <person name="Montanini B."/>
            <person name="Morin E."/>
            <person name="Noel B."/>
            <person name="Percudani R."/>
            <person name="Porcel B."/>
            <person name="Rubini A."/>
            <person name="Amicucci A."/>
            <person name="Amselem J."/>
            <person name="Anthouard V."/>
            <person name="Arcioni S."/>
            <person name="Artiguenave F."/>
            <person name="Aury J.M."/>
            <person name="Ballario P."/>
            <person name="Bolchi A."/>
            <person name="Brenna A."/>
            <person name="Brun A."/>
            <person name="Buee M."/>
            <person name="Cantarel B."/>
            <person name="Chevalier G."/>
            <person name="Couloux A."/>
            <person name="Da Silva C."/>
            <person name="Denoeud F."/>
            <person name="Duplessis S."/>
            <person name="Ghignone S."/>
            <person name="Hilselberger B."/>
            <person name="Iotti M."/>
            <person name="Marcais B."/>
            <person name="Mello A."/>
            <person name="Miranda M."/>
            <person name="Pacioni G."/>
            <person name="Quesneville H."/>
            <person name="Riccioni C."/>
            <person name="Ruotolo R."/>
            <person name="Splivallo R."/>
            <person name="Stocchi V."/>
            <person name="Tisserant E."/>
            <person name="Viscomi A.R."/>
            <person name="Zambonelli A."/>
            <person name="Zampieri E."/>
            <person name="Henrissat B."/>
            <person name="Lebrun M.H."/>
            <person name="Paolocci F."/>
            <person name="Bonfante P."/>
            <person name="Ottonello S."/>
            <person name="Wincker P."/>
        </authorList>
    </citation>
    <scope>NUCLEOTIDE SEQUENCE [LARGE SCALE GENOMIC DNA]</scope>
    <source>
        <strain evidence="1 2">Mel28</strain>
    </source>
</reference>
<dbReference type="KEGG" id="tml:GSTUM_00009309001"/>
<protein>
    <submittedName>
        <fullName evidence="1">(Perigord truffle) hypothetical protein</fullName>
    </submittedName>
</protein>
<dbReference type="HOGENOM" id="CLU_2777738_0_0_1"/>
<proteinExistence type="predicted"/>
<dbReference type="RefSeq" id="XP_002840663.1">
    <property type="nucleotide sequence ID" value="XM_002840617.1"/>
</dbReference>
<dbReference type="InParanoid" id="D5GK11"/>
<accession>D5GK11</accession>
<evidence type="ECO:0000313" key="2">
    <source>
        <dbReference type="Proteomes" id="UP000006911"/>
    </source>
</evidence>
<gene>
    <name evidence="1" type="ORF">GSTUM_00009309001</name>
</gene>
<dbReference type="EMBL" id="FN430335">
    <property type="protein sequence ID" value="CAZ84854.1"/>
    <property type="molecule type" value="Genomic_DNA"/>
</dbReference>
<evidence type="ECO:0000313" key="1">
    <source>
        <dbReference type="EMBL" id="CAZ84854.1"/>
    </source>
</evidence>
<dbReference type="GeneID" id="9186891"/>